<dbReference type="AlphaFoldDB" id="A0A0F8YQJ8"/>
<gene>
    <name evidence="1" type="ORF">LCGC14_2867750</name>
</gene>
<sequence>MKHIKGELITGDFHEKTMTFEITGDFTLQVGNYFLIREEDYKAPEMYEALNEVNKFFREDHTFIKNTNETRKLWEVVQSALKEIEK</sequence>
<evidence type="ECO:0000313" key="1">
    <source>
        <dbReference type="EMBL" id="KKK76035.1"/>
    </source>
</evidence>
<protein>
    <submittedName>
        <fullName evidence="1">Uncharacterized protein</fullName>
    </submittedName>
</protein>
<organism evidence="1">
    <name type="scientific">marine sediment metagenome</name>
    <dbReference type="NCBI Taxonomy" id="412755"/>
    <lineage>
        <taxon>unclassified sequences</taxon>
        <taxon>metagenomes</taxon>
        <taxon>ecological metagenomes</taxon>
    </lineage>
</organism>
<comment type="caution">
    <text evidence="1">The sequence shown here is derived from an EMBL/GenBank/DDBJ whole genome shotgun (WGS) entry which is preliminary data.</text>
</comment>
<accession>A0A0F8YQJ8</accession>
<proteinExistence type="predicted"/>
<dbReference type="EMBL" id="LAZR01055588">
    <property type="protein sequence ID" value="KKK76035.1"/>
    <property type="molecule type" value="Genomic_DNA"/>
</dbReference>
<name>A0A0F8YQJ8_9ZZZZ</name>
<reference evidence="1" key="1">
    <citation type="journal article" date="2015" name="Nature">
        <title>Complex archaea that bridge the gap between prokaryotes and eukaryotes.</title>
        <authorList>
            <person name="Spang A."/>
            <person name="Saw J.H."/>
            <person name="Jorgensen S.L."/>
            <person name="Zaremba-Niedzwiedzka K."/>
            <person name="Martijn J."/>
            <person name="Lind A.E."/>
            <person name="van Eijk R."/>
            <person name="Schleper C."/>
            <person name="Guy L."/>
            <person name="Ettema T.J."/>
        </authorList>
    </citation>
    <scope>NUCLEOTIDE SEQUENCE</scope>
</reference>